<dbReference type="EMBL" id="JAQSDF010000001">
    <property type="protein sequence ID" value="MDI1229568.1"/>
    <property type="molecule type" value="Genomic_DNA"/>
</dbReference>
<gene>
    <name evidence="6" type="ORF">PSU93_00260</name>
</gene>
<evidence type="ECO:0000256" key="4">
    <source>
        <dbReference type="SAM" id="MobiDB-lite"/>
    </source>
</evidence>
<dbReference type="InterPro" id="IPR003959">
    <property type="entry name" value="ATPase_AAA_core"/>
</dbReference>
<feature type="domain" description="AAA+ ATPase" evidence="5">
    <location>
        <begin position="470"/>
        <end position="602"/>
    </location>
</feature>
<protein>
    <submittedName>
        <fullName evidence="6">AAA family ATPase</fullName>
    </submittedName>
</protein>
<keyword evidence="2" id="KW-0547">Nucleotide-binding</keyword>
<dbReference type="Gene3D" id="3.40.50.300">
    <property type="entry name" value="P-loop containing nucleotide triphosphate hydrolases"/>
    <property type="match status" value="1"/>
</dbReference>
<proteinExistence type="inferred from homology"/>
<organism evidence="6 7">
    <name type="scientific">Candidatus Methylobacter titanis</name>
    <dbReference type="NCBI Taxonomy" id="3053457"/>
    <lineage>
        <taxon>Bacteria</taxon>
        <taxon>Pseudomonadati</taxon>
        <taxon>Pseudomonadota</taxon>
        <taxon>Gammaproteobacteria</taxon>
        <taxon>Methylococcales</taxon>
        <taxon>Methylococcaceae</taxon>
        <taxon>Methylobacter</taxon>
    </lineage>
</organism>
<dbReference type="GO" id="GO:0016887">
    <property type="term" value="F:ATP hydrolysis activity"/>
    <property type="evidence" value="ECO:0007669"/>
    <property type="project" value="InterPro"/>
</dbReference>
<reference evidence="6" key="1">
    <citation type="submission" date="2023-01" db="EMBL/GenBank/DDBJ databases">
        <title>Biogeochemical cycle of methane in antarctic sediments.</title>
        <authorList>
            <person name="Roldan D.M."/>
            <person name="Menes R.J."/>
        </authorList>
    </citation>
    <scope>NUCLEOTIDE SEQUENCE [LARGE SCALE GENOMIC DNA]</scope>
    <source>
        <strain evidence="6">K-2018 MAG008</strain>
    </source>
</reference>
<keyword evidence="3" id="KW-0067">ATP-binding</keyword>
<comment type="similarity">
    <text evidence="1">Belongs to the AAA ATPase family.</text>
</comment>
<dbReference type="Pfam" id="PF00004">
    <property type="entry name" value="AAA"/>
    <property type="match status" value="1"/>
</dbReference>
<dbReference type="AlphaFoldDB" id="A0AA43TJZ4"/>
<dbReference type="CDD" id="cd19481">
    <property type="entry name" value="RecA-like_protease"/>
    <property type="match status" value="1"/>
</dbReference>
<dbReference type="InterPro" id="IPR027417">
    <property type="entry name" value="P-loop_NTPase"/>
</dbReference>
<evidence type="ECO:0000256" key="2">
    <source>
        <dbReference type="ARBA" id="ARBA00022741"/>
    </source>
</evidence>
<dbReference type="SUPFAM" id="SSF52540">
    <property type="entry name" value="P-loop containing nucleoside triphosphate hydrolases"/>
    <property type="match status" value="1"/>
</dbReference>
<dbReference type="Pfam" id="PF22977">
    <property type="entry name" value="WHD"/>
    <property type="match status" value="1"/>
</dbReference>
<evidence type="ECO:0000313" key="7">
    <source>
        <dbReference type="Proteomes" id="UP001160519"/>
    </source>
</evidence>
<comment type="caution">
    <text evidence="6">The sequence shown here is derived from an EMBL/GenBank/DDBJ whole genome shotgun (WGS) entry which is preliminary data.</text>
</comment>
<dbReference type="InterPro" id="IPR054472">
    <property type="entry name" value="WHD"/>
</dbReference>
<name>A0AA43TJZ4_9GAMM</name>
<dbReference type="GO" id="GO:0005524">
    <property type="term" value="F:ATP binding"/>
    <property type="evidence" value="ECO:0007669"/>
    <property type="project" value="UniProtKB-KW"/>
</dbReference>
<evidence type="ECO:0000256" key="1">
    <source>
        <dbReference type="ARBA" id="ARBA00006914"/>
    </source>
</evidence>
<dbReference type="InterPro" id="IPR050221">
    <property type="entry name" value="26S_Proteasome_ATPase"/>
</dbReference>
<dbReference type="Proteomes" id="UP001160519">
    <property type="component" value="Unassembled WGS sequence"/>
</dbReference>
<keyword evidence="7" id="KW-1185">Reference proteome</keyword>
<evidence type="ECO:0000313" key="6">
    <source>
        <dbReference type="EMBL" id="MDI1229568.1"/>
    </source>
</evidence>
<evidence type="ECO:0000259" key="5">
    <source>
        <dbReference type="SMART" id="SM00382"/>
    </source>
</evidence>
<evidence type="ECO:0000256" key="3">
    <source>
        <dbReference type="ARBA" id="ARBA00022840"/>
    </source>
</evidence>
<accession>A0AA43TJZ4</accession>
<dbReference type="SMART" id="SM00382">
    <property type="entry name" value="AAA"/>
    <property type="match status" value="1"/>
</dbReference>
<feature type="region of interest" description="Disordered" evidence="4">
    <location>
        <begin position="41"/>
        <end position="63"/>
    </location>
</feature>
<dbReference type="PANTHER" id="PTHR23073">
    <property type="entry name" value="26S PROTEASOME REGULATORY SUBUNIT"/>
    <property type="match status" value="1"/>
</dbReference>
<sequence>MNDHQQWLQDNNAYLRDALKWLHLRLERLIAERGPVPADDNGKTNWFKRSYSPPSEKNDKAEKDKAIAAIAKKLTAAEAAEPPPALLILSRQLGLTRFEQDILLLCTAMELDGKTAALCAKAQDNPYKPYPTFSLALTLFEQPAWDALSSNRPLRYWRLVEINQPGAEPLTTSALRADERIVNYLVEPKQRLDDRLLPFVVPLAIADTDTTTLSPSQLETAQALRHYLDLHSNNAGQYCLIQLTGADPQAKWVITAHALSPLGLQIIRFPLEALPTQTGELENFLRLWGRECLLLPLAFYLDAHQADDASIAATTVLQRLLSGFGGIVVLGTRDLRPEFDSLTLEINKPTASEQQTAWHDALAPSSGELAARLAGQFNLNLAVIKQIANAALAEQPEPADLQPSIWQACLIKTSPRLDQLAQRLDAKARWEHLVLPKEPMALLRQITDQVGQRSKVYNDWGFLAKMNRGLGLSVLFAGESGTGKTMAAEVIANALGLHLYRIDLAAVVSKYIGETEKNLRRLFDAAEDGGALLFFDEADALFGKRSEVKDSHDRYANIEINYLLQRIESYRGLAILATNMKSALDQAFMRRLRFIVNFPFPGATERGDLWRKVFPPETPVGELDYQHLARFNLTGGSIHNIALNAAFLAARADSPKVTMALIFEAMHSEFRKLDKPVNEAEFRIVEIAGAKS</sequence>
<dbReference type="InterPro" id="IPR003593">
    <property type="entry name" value="AAA+_ATPase"/>
</dbReference>